<keyword evidence="6" id="KW-0204">Cytolysis</keyword>
<evidence type="ECO:0000259" key="7">
    <source>
        <dbReference type="PROSITE" id="PS50188"/>
    </source>
</evidence>
<dbReference type="InterPro" id="IPR043136">
    <property type="entry name" value="B30.2/SPRY_sf"/>
</dbReference>
<dbReference type="PANTHER" id="PTHR31594:SF16">
    <property type="entry name" value="SI:CH211-281L24.3"/>
    <property type="match status" value="1"/>
</dbReference>
<keyword evidence="3" id="KW-0964">Secreted</keyword>
<evidence type="ECO:0000256" key="6">
    <source>
        <dbReference type="ARBA" id="ARBA00022852"/>
    </source>
</evidence>
<dbReference type="Pfam" id="PF24674">
    <property type="entry name" value="MACPF_SNTX"/>
    <property type="match status" value="1"/>
</dbReference>
<protein>
    <submittedName>
        <fullName evidence="8">Stonustoxin subunit alpha-like</fullName>
    </submittedName>
</protein>
<dbReference type="InterPro" id="IPR003877">
    <property type="entry name" value="SPRY_dom"/>
</dbReference>
<accession>A0A3Q2QI84</accession>
<keyword evidence="5" id="KW-0354">Hemolysis</keyword>
<dbReference type="SUPFAM" id="SSF49899">
    <property type="entry name" value="Concanavalin A-like lectins/glucanases"/>
    <property type="match status" value="1"/>
</dbReference>
<dbReference type="GeneTree" id="ENSGT00390000014380"/>
<comment type="subcellular location">
    <subcellularLocation>
        <location evidence="1">Secreted</location>
    </subcellularLocation>
</comment>
<dbReference type="PANTHER" id="PTHR31594">
    <property type="entry name" value="AIG1-TYPE G DOMAIN-CONTAINING PROTEIN"/>
    <property type="match status" value="1"/>
</dbReference>
<dbReference type="InterPro" id="IPR013320">
    <property type="entry name" value="ConA-like_dom_sf"/>
</dbReference>
<evidence type="ECO:0000256" key="2">
    <source>
        <dbReference type="ARBA" id="ARBA00006480"/>
    </source>
</evidence>
<dbReference type="SMART" id="SM00589">
    <property type="entry name" value="PRY"/>
    <property type="match status" value="1"/>
</dbReference>
<organism evidence="8 9">
    <name type="scientific">Fundulus heteroclitus</name>
    <name type="common">Killifish</name>
    <name type="synonym">Mummichog</name>
    <dbReference type="NCBI Taxonomy" id="8078"/>
    <lineage>
        <taxon>Eukaryota</taxon>
        <taxon>Metazoa</taxon>
        <taxon>Chordata</taxon>
        <taxon>Craniata</taxon>
        <taxon>Vertebrata</taxon>
        <taxon>Euteleostomi</taxon>
        <taxon>Actinopterygii</taxon>
        <taxon>Neopterygii</taxon>
        <taxon>Teleostei</taxon>
        <taxon>Neoteleostei</taxon>
        <taxon>Acanthomorphata</taxon>
        <taxon>Ovalentaria</taxon>
        <taxon>Atherinomorphae</taxon>
        <taxon>Cyprinodontiformes</taxon>
        <taxon>Fundulidae</taxon>
        <taxon>Fundulus</taxon>
    </lineage>
</organism>
<keyword evidence="9" id="KW-1185">Reference proteome</keyword>
<name>A0A3Q2QI84_FUNHE</name>
<dbReference type="InterPro" id="IPR003879">
    <property type="entry name" value="Butyrophylin_SPRY"/>
</dbReference>
<dbReference type="InterPro" id="IPR006574">
    <property type="entry name" value="PRY"/>
</dbReference>
<evidence type="ECO:0000256" key="1">
    <source>
        <dbReference type="ARBA" id="ARBA00004613"/>
    </source>
</evidence>
<dbReference type="InterPro" id="IPR048997">
    <property type="entry name" value="Stonustoxin-like_helical"/>
</dbReference>
<evidence type="ECO:0000313" key="8">
    <source>
        <dbReference type="Ensembl" id="ENSFHEP00000026272.1"/>
    </source>
</evidence>
<dbReference type="Proteomes" id="UP000265000">
    <property type="component" value="Unplaced"/>
</dbReference>
<dbReference type="InterPro" id="IPR056072">
    <property type="entry name" value="SNTX_MACPF/CDC-like_dom"/>
</dbReference>
<evidence type="ECO:0000313" key="9">
    <source>
        <dbReference type="Proteomes" id="UP000265000"/>
    </source>
</evidence>
<dbReference type="SMART" id="SM00449">
    <property type="entry name" value="SPRY"/>
    <property type="match status" value="1"/>
</dbReference>
<dbReference type="PRINTS" id="PR01407">
    <property type="entry name" value="BUTYPHLNCDUF"/>
</dbReference>
<evidence type="ECO:0000256" key="3">
    <source>
        <dbReference type="ARBA" id="ARBA00022525"/>
    </source>
</evidence>
<dbReference type="AlphaFoldDB" id="A0A3Q2QI84"/>
<dbReference type="Pfam" id="PF21109">
    <property type="entry name" value="Stonustoxin_helical"/>
    <property type="match status" value="1"/>
</dbReference>
<dbReference type="Pfam" id="PF13765">
    <property type="entry name" value="PRY"/>
    <property type="match status" value="1"/>
</dbReference>
<dbReference type="InterPro" id="IPR052090">
    <property type="entry name" value="Cytolytic_pore-forming_toxin"/>
</dbReference>
<dbReference type="STRING" id="8078.ENSFHEP00000026272"/>
<dbReference type="Gene3D" id="2.60.120.920">
    <property type="match status" value="1"/>
</dbReference>
<dbReference type="GO" id="GO:0005576">
    <property type="term" value="C:extracellular region"/>
    <property type="evidence" value="ECO:0007669"/>
    <property type="project" value="UniProtKB-SubCell"/>
</dbReference>
<sequence length="662" mass="75121">MTEENSQHGSEFRISASDSLEEKFSLLDVSDSLKASFLGGLIEVGGSAKYLNDQKKSKNQTRVTFQYKATTIFKRLKISTEEMNKTQQIGVIVKSCATHVVTGISYGANAFFVLDSEKLDESSAQDVKGNIQAVINKISSLSASGEADLKLSDTEKAVTEKFTWKFYGDVIPESNPVTFEEAVKSYRKVPELIGKNKENTIPVKVWMMPLKNFDPSAAEMATDLSPGLVRKVQKAREDFHKLNMRCNDCLEGSFGFPQIKERLESFQQQCKIYEGKLLDVIAKKITSIRAGEEDETELLKILVDSEKSHFSSENLMKWMINIEREVSVITLCLKEMKGAKIVQSEVELVEEFLNPEVQDVLSFVFTSLETTDPYLDKMKDYLDPQAMKASEDMDQSTNELPPYPQVDLLNMTRKAEEFGTFVKGLKNNNKFRFLVAAIKNKQHQGATIYHYRNRRLLTENFSKPDVCDVEKATDRRDLIWYACDLTFDQNTINGHLTLSQGNKMLTRGDGQSYPDHPKRFDALPQVLCQESLTGRHYWEVELSTDKGRDAAAAVCYEGIHRKSDTAWARIGRNTISWSLGHKWEPEPVLYAEHNSSVNLYPLPHTGCARLGVFLDWPAGTLSYYIVAGERLSHIHTFHTSFSEPVYPCFKMWPKNSYALLCF</sequence>
<dbReference type="GO" id="GO:0031640">
    <property type="term" value="P:killing of cells of another organism"/>
    <property type="evidence" value="ECO:0007669"/>
    <property type="project" value="UniProtKB-KW"/>
</dbReference>
<dbReference type="Ensembl" id="ENSFHET00000003148.1">
    <property type="protein sequence ID" value="ENSFHEP00000026272.1"/>
    <property type="gene ID" value="ENSFHEG00000008984.1"/>
</dbReference>
<dbReference type="Pfam" id="PF00622">
    <property type="entry name" value="SPRY"/>
    <property type="match status" value="1"/>
</dbReference>
<dbReference type="Pfam" id="PF18078">
    <property type="entry name" value="Thioredoxin_11"/>
    <property type="match status" value="1"/>
</dbReference>
<proteinExistence type="inferred from homology"/>
<dbReference type="GO" id="GO:0090729">
    <property type="term" value="F:toxin activity"/>
    <property type="evidence" value="ECO:0007669"/>
    <property type="project" value="UniProtKB-KW"/>
</dbReference>
<dbReference type="InterPro" id="IPR001870">
    <property type="entry name" value="B30.2/SPRY"/>
</dbReference>
<reference evidence="8" key="2">
    <citation type="submission" date="2025-09" db="UniProtKB">
        <authorList>
            <consortium name="Ensembl"/>
        </authorList>
    </citation>
    <scope>IDENTIFICATION</scope>
</reference>
<keyword evidence="4" id="KW-0800">Toxin</keyword>
<reference evidence="8" key="1">
    <citation type="submission" date="2025-08" db="UniProtKB">
        <authorList>
            <consortium name="Ensembl"/>
        </authorList>
    </citation>
    <scope>IDENTIFICATION</scope>
</reference>
<comment type="similarity">
    <text evidence="2">Belongs to the SNTX/VTX toxin family.</text>
</comment>
<feature type="domain" description="B30.2/SPRY" evidence="7">
    <location>
        <begin position="465"/>
        <end position="662"/>
    </location>
</feature>
<evidence type="ECO:0000256" key="4">
    <source>
        <dbReference type="ARBA" id="ARBA00022656"/>
    </source>
</evidence>
<dbReference type="PROSITE" id="PS50188">
    <property type="entry name" value="B302_SPRY"/>
    <property type="match status" value="1"/>
</dbReference>
<dbReference type="InterPro" id="IPR040581">
    <property type="entry name" value="Thioredoxin_11"/>
</dbReference>
<evidence type="ECO:0000256" key="5">
    <source>
        <dbReference type="ARBA" id="ARBA00022735"/>
    </source>
</evidence>